<dbReference type="EMBL" id="LTAG01000083">
    <property type="protein sequence ID" value="KXO16118.1"/>
    <property type="molecule type" value="Genomic_DNA"/>
</dbReference>
<proteinExistence type="predicted"/>
<name>A0A137SUJ5_9BACT</name>
<dbReference type="PROSITE" id="PS51257">
    <property type="entry name" value="PROKAR_LIPOPROTEIN"/>
    <property type="match status" value="1"/>
</dbReference>
<feature type="signal peptide" evidence="1">
    <location>
        <begin position="1"/>
        <end position="20"/>
    </location>
</feature>
<organism evidence="2 3">
    <name type="scientific">Prevotella bivia</name>
    <dbReference type="NCBI Taxonomy" id="28125"/>
    <lineage>
        <taxon>Bacteria</taxon>
        <taxon>Pseudomonadati</taxon>
        <taxon>Bacteroidota</taxon>
        <taxon>Bacteroidia</taxon>
        <taxon>Bacteroidales</taxon>
        <taxon>Prevotellaceae</taxon>
        <taxon>Prevotella</taxon>
    </lineage>
</organism>
<keyword evidence="1" id="KW-0732">Signal</keyword>
<evidence type="ECO:0008006" key="4">
    <source>
        <dbReference type="Google" id="ProtNLM"/>
    </source>
</evidence>
<gene>
    <name evidence="2" type="ORF">HMPREF3202_01473</name>
</gene>
<dbReference type="PATRIC" id="fig|28125.4.peg.1458"/>
<evidence type="ECO:0000256" key="1">
    <source>
        <dbReference type="SAM" id="SignalP"/>
    </source>
</evidence>
<evidence type="ECO:0000313" key="2">
    <source>
        <dbReference type="EMBL" id="KXO16118.1"/>
    </source>
</evidence>
<dbReference type="AlphaFoldDB" id="A0A137SUJ5"/>
<evidence type="ECO:0000313" key="3">
    <source>
        <dbReference type="Proteomes" id="UP000070093"/>
    </source>
</evidence>
<comment type="caution">
    <text evidence="2">The sequence shown here is derived from an EMBL/GenBank/DDBJ whole genome shotgun (WGS) entry which is preliminary data.</text>
</comment>
<dbReference type="RefSeq" id="WP_004336766.1">
    <property type="nucleotide sequence ID" value="NZ_JASOTJ010000019.1"/>
</dbReference>
<accession>A0A137SUJ5</accession>
<dbReference type="GeneID" id="78529667"/>
<sequence length="236" mass="26524">MKSKIKTLALILIGATTAFTVSSCLGDSTDNYEERNAFVNKAMTSSLGNWSGKLIFSNTLKVKEEEPAVTWNTSKDKDSYKITISNFPVNKLAKSIKVPEVTATSSNELKLAHDSLTALKDALAALPNVTYTAAVGTLWGYVKDPLWCFMPMQNIDLTLKFMDKEHHYKLMQYKNNAELDAYAYAYTSVYQTTPESMKINGVFRYLVEVDDKGRPSKEVREFSPSQFFFTSTSHTK</sequence>
<reference evidence="2 3" key="1">
    <citation type="submission" date="2016-02" db="EMBL/GenBank/DDBJ databases">
        <authorList>
            <person name="Wen L."/>
            <person name="He K."/>
            <person name="Yang H."/>
        </authorList>
    </citation>
    <scope>NUCLEOTIDE SEQUENCE [LARGE SCALE GENOMIC DNA]</scope>
    <source>
        <strain evidence="2 3">GED7880</strain>
    </source>
</reference>
<dbReference type="Proteomes" id="UP000070093">
    <property type="component" value="Unassembled WGS sequence"/>
</dbReference>
<feature type="chain" id="PRO_5007481076" description="Lipoprotein" evidence="1">
    <location>
        <begin position="21"/>
        <end position="236"/>
    </location>
</feature>
<dbReference type="STRING" id="28125.HMPREF3202_01473"/>
<protein>
    <recommendedName>
        <fullName evidence="4">Lipoprotein</fullName>
    </recommendedName>
</protein>